<dbReference type="PROSITE" id="PS00560">
    <property type="entry name" value="CARBOXYPEPT_SER_HIS"/>
    <property type="match status" value="1"/>
</dbReference>
<dbReference type="Pfam" id="PF00450">
    <property type="entry name" value="Peptidase_S10"/>
    <property type="match status" value="1"/>
</dbReference>
<dbReference type="GO" id="GO:0004185">
    <property type="term" value="F:serine-type carboxypeptidase activity"/>
    <property type="evidence" value="ECO:0007669"/>
    <property type="project" value="UniProtKB-UniRule"/>
</dbReference>
<evidence type="ECO:0000256" key="2">
    <source>
        <dbReference type="ARBA" id="ARBA00022645"/>
    </source>
</evidence>
<sequence length="505" mass="55935">MVTAVSFFATALLGCAAGRLLVPSPGNIKSLLATREASQRPLGSSETAPISFTSRKGSSYKAGNYTRIEQDGSTCPSYGERQWTGTVDVSDDRRLFYWFAESRNDPAKDPVILWMNGGPGGSSLIGLFTEMGPCVLEVNATEPVPNPWAWNNNASVVFLDQPAGTGFSSVAERGQAPSSDEDSAIDFQNFLNIFFRDVFPEKGKLPLYIAGESYAGHFTSTYTKHILDARALNSKDAFWGDIAGLINVNAVLDWTAVGIGAYELLCSDYRGRDFLESEECDHIRLSLPELARLGQECRQSTTKYGCLGLQLFWVENIDGIYRKRINSGERNNYDVNIPCVGENGFCEDMRHGNFSRYLNQDHIKKAIGVPESMNFQILDTAVGEAYTIAMSQSRARTLESVLDAPAGSGLDGIRLLVLNGNEDYIVNTPGQKWQYDNLFWGGYADYRIRKWRDLPEDVNATGFWKGTEDGRLVFVGVDGAGHGVPGYLPEASYRILQRWIANEWR</sequence>
<evidence type="ECO:0000313" key="9">
    <source>
        <dbReference type="Proteomes" id="UP000076881"/>
    </source>
</evidence>
<dbReference type="PROSITE" id="PS00131">
    <property type="entry name" value="CARBOXYPEPT_SER_SER"/>
    <property type="match status" value="1"/>
</dbReference>
<dbReference type="InterPro" id="IPR018202">
    <property type="entry name" value="Ser_caboxypep_ser_AS"/>
</dbReference>
<dbReference type="InterPro" id="IPR029058">
    <property type="entry name" value="AB_hydrolase_fold"/>
</dbReference>
<dbReference type="PRINTS" id="PR00724">
    <property type="entry name" value="CRBOXYPTASEC"/>
</dbReference>
<evidence type="ECO:0000256" key="1">
    <source>
        <dbReference type="ARBA" id="ARBA00009431"/>
    </source>
</evidence>
<dbReference type="GO" id="GO:0000324">
    <property type="term" value="C:fungal-type vacuole"/>
    <property type="evidence" value="ECO:0007669"/>
    <property type="project" value="TreeGrafter"/>
</dbReference>
<keyword evidence="2 7" id="KW-0121">Carboxypeptidase</keyword>
<dbReference type="Proteomes" id="UP000076881">
    <property type="component" value="Unassembled WGS sequence"/>
</dbReference>
<evidence type="ECO:0000256" key="3">
    <source>
        <dbReference type="ARBA" id="ARBA00022670"/>
    </source>
</evidence>
<dbReference type="InterPro" id="IPR033124">
    <property type="entry name" value="Ser_caboxypep_his_AS"/>
</dbReference>
<dbReference type="InterPro" id="IPR001563">
    <property type="entry name" value="Peptidase_S10"/>
</dbReference>
<dbReference type="PANTHER" id="PTHR11802">
    <property type="entry name" value="SERINE PROTEASE FAMILY S10 SERINE CARBOXYPEPTIDASE"/>
    <property type="match status" value="1"/>
</dbReference>
<comment type="similarity">
    <text evidence="1 7">Belongs to the peptidase S10 family.</text>
</comment>
<keyword evidence="3 7" id="KW-0645">Protease</keyword>
<organism evidence="8 9">
    <name type="scientific">Akanthomyces lecanii RCEF 1005</name>
    <dbReference type="NCBI Taxonomy" id="1081108"/>
    <lineage>
        <taxon>Eukaryota</taxon>
        <taxon>Fungi</taxon>
        <taxon>Dikarya</taxon>
        <taxon>Ascomycota</taxon>
        <taxon>Pezizomycotina</taxon>
        <taxon>Sordariomycetes</taxon>
        <taxon>Hypocreomycetidae</taxon>
        <taxon>Hypocreales</taxon>
        <taxon>Cordycipitaceae</taxon>
        <taxon>Akanthomyces</taxon>
        <taxon>Cordyceps confragosa</taxon>
    </lineage>
</organism>
<dbReference type="STRING" id="1081108.A0A168F9D3"/>
<dbReference type="Gene3D" id="3.40.50.1820">
    <property type="entry name" value="alpha/beta hydrolase"/>
    <property type="match status" value="1"/>
</dbReference>
<dbReference type="AlphaFoldDB" id="A0A168F9D3"/>
<protein>
    <recommendedName>
        <fullName evidence="7">Carboxypeptidase</fullName>
        <ecNumber evidence="7">3.4.16.-</ecNumber>
    </recommendedName>
</protein>
<dbReference type="SUPFAM" id="SSF53474">
    <property type="entry name" value="alpha/beta-Hydrolases"/>
    <property type="match status" value="1"/>
</dbReference>
<keyword evidence="6" id="KW-0325">Glycoprotein</keyword>
<evidence type="ECO:0000256" key="6">
    <source>
        <dbReference type="ARBA" id="ARBA00023180"/>
    </source>
</evidence>
<dbReference type="OrthoDB" id="443318at2759"/>
<dbReference type="Gene3D" id="1.10.287.410">
    <property type="match status" value="1"/>
</dbReference>
<reference evidence="8 9" key="1">
    <citation type="journal article" date="2016" name="Genome Biol. Evol.">
        <title>Divergent and convergent evolution of fungal pathogenicity.</title>
        <authorList>
            <person name="Shang Y."/>
            <person name="Xiao G."/>
            <person name="Zheng P."/>
            <person name="Cen K."/>
            <person name="Zhan S."/>
            <person name="Wang C."/>
        </authorList>
    </citation>
    <scope>NUCLEOTIDE SEQUENCE [LARGE SCALE GENOMIC DNA]</scope>
    <source>
        <strain evidence="8 9">RCEF 1005</strain>
    </source>
</reference>
<comment type="caution">
    <text evidence="8">The sequence shown here is derived from an EMBL/GenBank/DDBJ whole genome shotgun (WGS) entry which is preliminary data.</text>
</comment>
<dbReference type="EMBL" id="AZHF01000005">
    <property type="protein sequence ID" value="OAA74846.1"/>
    <property type="molecule type" value="Genomic_DNA"/>
</dbReference>
<evidence type="ECO:0000256" key="5">
    <source>
        <dbReference type="ARBA" id="ARBA00022801"/>
    </source>
</evidence>
<dbReference type="GO" id="GO:0006508">
    <property type="term" value="P:proteolysis"/>
    <property type="evidence" value="ECO:0007669"/>
    <property type="project" value="UniProtKB-KW"/>
</dbReference>
<accession>A0A168F9D3</accession>
<dbReference type="PANTHER" id="PTHR11802:SF113">
    <property type="entry name" value="SERINE CARBOXYPEPTIDASE CTSA-4.1"/>
    <property type="match status" value="1"/>
</dbReference>
<keyword evidence="9" id="KW-1185">Reference proteome</keyword>
<feature type="chain" id="PRO_5007749423" description="Carboxypeptidase" evidence="7">
    <location>
        <begin position="19"/>
        <end position="505"/>
    </location>
</feature>
<feature type="signal peptide" evidence="7">
    <location>
        <begin position="1"/>
        <end position="18"/>
    </location>
</feature>
<gene>
    <name evidence="8" type="ORF">LEL_06834</name>
</gene>
<name>A0A168F9D3_CORDF</name>
<evidence type="ECO:0000256" key="4">
    <source>
        <dbReference type="ARBA" id="ARBA00022729"/>
    </source>
</evidence>
<dbReference type="EC" id="3.4.16.-" evidence="7"/>
<keyword evidence="5 7" id="KW-0378">Hydrolase</keyword>
<keyword evidence="4 7" id="KW-0732">Signal</keyword>
<evidence type="ECO:0000256" key="7">
    <source>
        <dbReference type="RuleBase" id="RU361156"/>
    </source>
</evidence>
<evidence type="ECO:0000313" key="8">
    <source>
        <dbReference type="EMBL" id="OAA74846.1"/>
    </source>
</evidence>
<proteinExistence type="inferred from homology"/>